<feature type="domain" description="Protein kinase" evidence="9">
    <location>
        <begin position="514"/>
        <end position="764"/>
    </location>
</feature>
<evidence type="ECO:0000256" key="8">
    <source>
        <dbReference type="SAM" id="MobiDB-lite"/>
    </source>
</evidence>
<sequence>MDEQSSRWHEITQSAFTHERAALRQVRELLPDRHPYEAWSNFTFISQHGHIREVDLLVATPSGLHLVEIKSFKGRLENRHGTWVQHRPNNRHPRTFDNPLPLADQKAKELKALLVQAARQDRVSIPFVAPAVFLSEPGLDVRLDDSQRHGVYGTETGTVLGKIGSDLLTGPISRTPLSPDFFRALPRLLQRVGIHPTKRSITVGSWQIEPRPYDTGPTWQDHHAEREDMPGEYRRVRIYLYEREGDADKQRSIRAAAEREFRACQGIRHPGLLGPVDLVDHEAGPALLIEQPREALRLDHYMVQHHADLDLPTRLDMVRQLAEAVHYAHERRLVHRALSPRAVIVLPTAGDWTKPQLQVGEWQAAARGLSGSSTVHRLRPSTGAVAHVEAAAAPYLAPDFTDDPDGTVAIDVFGVGAIAYLVLTGQPPAGTRSELLDQLARHGGLHPRAVDDGIPDDLDAVIALATDPVVRDRFADVEQFLEELSAFQRLGEPSGDRADPWDAAPGERLADSDYVVQRVLGTGATARAFLVEHDNTDTVLKVSRSADAVERLAEEATALEDLRHEHVVVRRRSLFPLGSRQAIEIDYAGERSLAHILRDEGALLPDKLQLLGDQLLDALSYLERKGVLHRDIKPDNLGLRSHPKYGQGLVLFDFSLAGAPINDVTAGTRGYIDPFLGSDRRPVYDLHAERYAAAVTLHEMASLELPSWGEDGTNPRFHTEPVTVAAELFETGLREPLREFFGKALHRDADKRFTSAAQMREAWQRVFTALDETAPASVSSSGSDDPEELRREAAERATLDTALNAAGLTLRAVAVANRLGADTVGDLLDLRINEVRKARGLSRKTRTELLDRIAAWRTRLVTEPGAITTSELPSDVDGSRLPLDAIVAMLLPKARRRNDTQAAISRLLLGLPDEGGVLPATRWPTSVVVARGTNLTQGRISQVLSARRRAWSDLDVLDTVLGEVVDALVSFRRVAAAEELAEHLLAQHGCSGVEAHPVRMAYAYAVLRAAYEVDWQRDEPRLSLRRYHERVLLALQVGSADPVDTPSDESLLDLAERLADKAGELAAQDPLPTPTAVVRELAARAERTGEVFDEKRLVRLAAAGSGTVLANLRLELYPRDLPVVRALRLAQAGAGMPEGGLTADGVQQRLDNRFPGLDRLPTGRDLAELLTEAGFPVSWDGELYRPRTPETTGVTRVSSSTGSLSHHPIVPGTAASDVDARLVDAAQRGGVRIITARRKRWAQARAAVEAALGVPVVDVTAAFVAALRDVAREHRIPDFDRVLRADAADSGSREQLNLHRVVELACGALEREWTRQPVLALDALTPLGRYPAGQALLDRLTKRARYGAEDGGLAGPDALVLLCPAGDETTVPRINDYFIRVNTAEEWIIARSPWPPAGIPSSLVG</sequence>
<dbReference type="InterPro" id="IPR049832">
    <property type="entry name" value="BREX_PglW"/>
</dbReference>
<dbReference type="SMART" id="SM00220">
    <property type="entry name" value="S_TKc"/>
    <property type="match status" value="1"/>
</dbReference>
<reference evidence="11 12" key="1">
    <citation type="submission" date="2023-07" db="EMBL/GenBank/DDBJ databases">
        <title>Sequencing the genomes of 1000 actinobacteria strains.</title>
        <authorList>
            <person name="Klenk H.-P."/>
        </authorList>
    </citation>
    <scope>NUCLEOTIDE SEQUENCE [LARGE SCALE GENOMIC DNA]</scope>
    <source>
        <strain evidence="11 12">DSM 43749</strain>
    </source>
</reference>
<dbReference type="PANTHER" id="PTHR43289">
    <property type="entry name" value="MITOGEN-ACTIVATED PROTEIN KINASE KINASE KINASE 20-RELATED"/>
    <property type="match status" value="1"/>
</dbReference>
<dbReference type="PROSITE" id="PS50011">
    <property type="entry name" value="PROTEIN_KINASE_DOM"/>
    <property type="match status" value="2"/>
</dbReference>
<dbReference type="Pfam" id="PF08378">
    <property type="entry name" value="NERD"/>
    <property type="match status" value="1"/>
</dbReference>
<evidence type="ECO:0000313" key="12">
    <source>
        <dbReference type="Proteomes" id="UP001268819"/>
    </source>
</evidence>
<dbReference type="NCBIfam" id="NF033442">
    <property type="entry name" value="BREX_PglW"/>
    <property type="match status" value="1"/>
</dbReference>
<comment type="caution">
    <text evidence="11">The sequence shown here is derived from an EMBL/GenBank/DDBJ whole genome shotgun (WGS) entry which is preliminary data.</text>
</comment>
<dbReference type="PROSITE" id="PS00107">
    <property type="entry name" value="PROTEIN_KINASE_ATP"/>
    <property type="match status" value="1"/>
</dbReference>
<keyword evidence="2 11" id="KW-0723">Serine/threonine-protein kinase</keyword>
<dbReference type="InterPro" id="IPR011009">
    <property type="entry name" value="Kinase-like_dom_sf"/>
</dbReference>
<keyword evidence="6 7" id="KW-0067">ATP-binding</keyword>
<organism evidence="11 12">
    <name type="scientific">Saccharothrix longispora</name>
    <dbReference type="NCBI Taxonomy" id="33920"/>
    <lineage>
        <taxon>Bacteria</taxon>
        <taxon>Bacillati</taxon>
        <taxon>Actinomycetota</taxon>
        <taxon>Actinomycetes</taxon>
        <taxon>Pseudonocardiales</taxon>
        <taxon>Pseudonocardiaceae</taxon>
        <taxon>Saccharothrix</taxon>
    </lineage>
</organism>
<dbReference type="PROSITE" id="PS50965">
    <property type="entry name" value="NERD"/>
    <property type="match status" value="1"/>
</dbReference>
<dbReference type="Proteomes" id="UP001268819">
    <property type="component" value="Unassembled WGS sequence"/>
</dbReference>
<feature type="compositionally biased region" description="Low complexity" evidence="8">
    <location>
        <begin position="1191"/>
        <end position="1203"/>
    </location>
</feature>
<dbReference type="InterPro" id="IPR011528">
    <property type="entry name" value="NERD"/>
</dbReference>
<feature type="domain" description="Protein kinase" evidence="9">
    <location>
        <begin position="207"/>
        <end position="481"/>
    </location>
</feature>
<accession>A0ABU1PLZ9</accession>
<evidence type="ECO:0000313" key="11">
    <source>
        <dbReference type="EMBL" id="MDR6591645.1"/>
    </source>
</evidence>
<dbReference type="PANTHER" id="PTHR43289:SF6">
    <property type="entry name" value="SERINE_THREONINE-PROTEIN KINASE NEKL-3"/>
    <property type="match status" value="1"/>
</dbReference>
<evidence type="ECO:0000256" key="1">
    <source>
        <dbReference type="ARBA" id="ARBA00012513"/>
    </source>
</evidence>
<evidence type="ECO:0000256" key="3">
    <source>
        <dbReference type="ARBA" id="ARBA00022679"/>
    </source>
</evidence>
<name>A0ABU1PLZ9_9PSEU</name>
<dbReference type="Pfam" id="PF00069">
    <property type="entry name" value="Pkinase"/>
    <property type="match status" value="2"/>
</dbReference>
<keyword evidence="5 11" id="KW-0418">Kinase</keyword>
<evidence type="ECO:0000256" key="4">
    <source>
        <dbReference type="ARBA" id="ARBA00022741"/>
    </source>
</evidence>
<evidence type="ECO:0000256" key="7">
    <source>
        <dbReference type="PROSITE-ProRule" id="PRU10141"/>
    </source>
</evidence>
<dbReference type="Gene3D" id="1.10.510.10">
    <property type="entry name" value="Transferase(Phosphotransferase) domain 1"/>
    <property type="match status" value="2"/>
</dbReference>
<proteinExistence type="predicted"/>
<dbReference type="InterPro" id="IPR017441">
    <property type="entry name" value="Protein_kinase_ATP_BS"/>
</dbReference>
<evidence type="ECO:0000256" key="5">
    <source>
        <dbReference type="ARBA" id="ARBA00022777"/>
    </source>
</evidence>
<dbReference type="RefSeq" id="WP_310302064.1">
    <property type="nucleotide sequence ID" value="NZ_JAVDSG010000001.1"/>
</dbReference>
<evidence type="ECO:0000259" key="10">
    <source>
        <dbReference type="PROSITE" id="PS50965"/>
    </source>
</evidence>
<feature type="region of interest" description="Disordered" evidence="8">
    <location>
        <begin position="1186"/>
        <end position="1210"/>
    </location>
</feature>
<dbReference type="EC" id="2.7.11.1" evidence="1"/>
<keyword evidence="3" id="KW-0808">Transferase</keyword>
<evidence type="ECO:0000256" key="6">
    <source>
        <dbReference type="ARBA" id="ARBA00022840"/>
    </source>
</evidence>
<dbReference type="SUPFAM" id="SSF56112">
    <property type="entry name" value="Protein kinase-like (PK-like)"/>
    <property type="match status" value="2"/>
</dbReference>
<dbReference type="SUPFAM" id="SSF47789">
    <property type="entry name" value="C-terminal domain of RNA polymerase alpha subunit"/>
    <property type="match status" value="1"/>
</dbReference>
<protein>
    <recommendedName>
        <fullName evidence="1">non-specific serine/threonine protein kinase</fullName>
        <ecNumber evidence="1">2.7.11.1</ecNumber>
    </recommendedName>
</protein>
<feature type="domain" description="NERD" evidence="10">
    <location>
        <begin position="14"/>
        <end position="133"/>
    </location>
</feature>
<evidence type="ECO:0000256" key="2">
    <source>
        <dbReference type="ARBA" id="ARBA00022527"/>
    </source>
</evidence>
<keyword evidence="12" id="KW-1185">Reference proteome</keyword>
<dbReference type="GO" id="GO:0004674">
    <property type="term" value="F:protein serine/threonine kinase activity"/>
    <property type="evidence" value="ECO:0007669"/>
    <property type="project" value="UniProtKB-KW"/>
</dbReference>
<evidence type="ECO:0000259" key="9">
    <source>
        <dbReference type="PROSITE" id="PS50011"/>
    </source>
</evidence>
<dbReference type="InterPro" id="IPR000719">
    <property type="entry name" value="Prot_kinase_dom"/>
</dbReference>
<keyword evidence="4 7" id="KW-0547">Nucleotide-binding</keyword>
<dbReference type="EMBL" id="JAVDSG010000001">
    <property type="protein sequence ID" value="MDR6591645.1"/>
    <property type="molecule type" value="Genomic_DNA"/>
</dbReference>
<feature type="binding site" evidence="7">
    <location>
        <position position="541"/>
    </location>
    <ligand>
        <name>ATP</name>
        <dbReference type="ChEBI" id="CHEBI:30616"/>
    </ligand>
</feature>
<gene>
    <name evidence="11" type="ORF">J2S66_000029</name>
</gene>